<feature type="transmembrane region" description="Helical" evidence="1">
    <location>
        <begin position="6"/>
        <end position="28"/>
    </location>
</feature>
<evidence type="ECO:0000256" key="1">
    <source>
        <dbReference type="SAM" id="Phobius"/>
    </source>
</evidence>
<evidence type="ECO:0000313" key="2">
    <source>
        <dbReference type="EMBL" id="MEQ2365294.1"/>
    </source>
</evidence>
<keyword evidence="3" id="KW-1185">Reference proteome</keyword>
<name>A0ABV1B8A8_9FIRM</name>
<proteinExistence type="predicted"/>
<keyword evidence="1" id="KW-1133">Transmembrane helix</keyword>
<comment type="caution">
    <text evidence="2">The sequence shown here is derived from an EMBL/GenBank/DDBJ whole genome shotgun (WGS) entry which is preliminary data.</text>
</comment>
<sequence length="102" mass="11769">MDINNYFLLFPVLLPIIAGVLLMFIKFGKREHMQLYILLILVIDLASIGWIALQPEDTLTLSQFFIAEGLHVFFHVDMLSKIFSVLIAFVWLMVGIASFEYM</sequence>
<protein>
    <submittedName>
        <fullName evidence="2">Proton-conducting membrane transporter</fullName>
    </submittedName>
</protein>
<feature type="non-terminal residue" evidence="2">
    <location>
        <position position="102"/>
    </location>
</feature>
<feature type="transmembrane region" description="Helical" evidence="1">
    <location>
        <begin position="82"/>
        <end position="101"/>
    </location>
</feature>
<keyword evidence="1" id="KW-0812">Transmembrane</keyword>
<accession>A0ABV1B8A8</accession>
<dbReference type="Proteomes" id="UP001469749">
    <property type="component" value="Unassembled WGS sequence"/>
</dbReference>
<dbReference type="EMBL" id="JBBMEK010000103">
    <property type="protein sequence ID" value="MEQ2365294.1"/>
    <property type="molecule type" value="Genomic_DNA"/>
</dbReference>
<reference evidence="2 3" key="1">
    <citation type="submission" date="2024-03" db="EMBL/GenBank/DDBJ databases">
        <title>Human intestinal bacterial collection.</title>
        <authorList>
            <person name="Pauvert C."/>
            <person name="Hitch T.C.A."/>
            <person name="Clavel T."/>
        </authorList>
    </citation>
    <scope>NUCLEOTIDE SEQUENCE [LARGE SCALE GENOMIC DNA]</scope>
    <source>
        <strain evidence="2 3">CLA-AA-H190</strain>
    </source>
</reference>
<keyword evidence="1" id="KW-0472">Membrane</keyword>
<gene>
    <name evidence="2" type="ORF">WMO25_09325</name>
</gene>
<evidence type="ECO:0000313" key="3">
    <source>
        <dbReference type="Proteomes" id="UP001469749"/>
    </source>
</evidence>
<feature type="transmembrane region" description="Helical" evidence="1">
    <location>
        <begin position="35"/>
        <end position="53"/>
    </location>
</feature>
<organism evidence="2 3">
    <name type="scientific">Coprococcus intestinihominis</name>
    <dbReference type="NCBI Taxonomy" id="3133154"/>
    <lineage>
        <taxon>Bacteria</taxon>
        <taxon>Bacillati</taxon>
        <taxon>Bacillota</taxon>
        <taxon>Clostridia</taxon>
        <taxon>Lachnospirales</taxon>
        <taxon>Lachnospiraceae</taxon>
        <taxon>Coprococcus</taxon>
    </lineage>
</organism>